<organism evidence="1 2">
    <name type="scientific">Physocladia obscura</name>
    <dbReference type="NCBI Taxonomy" id="109957"/>
    <lineage>
        <taxon>Eukaryota</taxon>
        <taxon>Fungi</taxon>
        <taxon>Fungi incertae sedis</taxon>
        <taxon>Chytridiomycota</taxon>
        <taxon>Chytridiomycota incertae sedis</taxon>
        <taxon>Chytridiomycetes</taxon>
        <taxon>Chytridiales</taxon>
        <taxon>Chytriomycetaceae</taxon>
        <taxon>Physocladia</taxon>
    </lineage>
</organism>
<name>A0AAD5T9D3_9FUNG</name>
<accession>A0AAD5T9D3</accession>
<evidence type="ECO:0000313" key="2">
    <source>
        <dbReference type="Proteomes" id="UP001211907"/>
    </source>
</evidence>
<protein>
    <submittedName>
        <fullName evidence="1">Uncharacterized protein</fullName>
    </submittedName>
</protein>
<comment type="caution">
    <text evidence="1">The sequence shown here is derived from an EMBL/GenBank/DDBJ whole genome shotgun (WGS) entry which is preliminary data.</text>
</comment>
<sequence>MATNTTFSTQTTTTTTITDTTATDTIATDTTRTTFSIHTTVTKSINTDATDSTTTSTPSSTVTKTPEYYVSRFYLNSGCTNTSTPAAISFDLVGYDPCKPQDCHLDSRTGEYLQVNCGATAGDIPLMTSWFFVDSFRHPYISFEHFSDGFCSTSSGFAAEAINVCQPLGANRSYLYDEDQKFDVFNDTDCSFPTAGKYGLSVGVCEYYTDLNGGSYIVTSLHSSALGIGDLDGKSLMSAKANDRRDLVLSTVQILRSFPCAAGRGLFLSRFRLPKNSSDEA</sequence>
<dbReference type="EMBL" id="JADGJH010000073">
    <property type="protein sequence ID" value="KAJ3139421.1"/>
    <property type="molecule type" value="Genomic_DNA"/>
</dbReference>
<proteinExistence type="predicted"/>
<gene>
    <name evidence="1" type="ORF">HK100_011562</name>
</gene>
<dbReference type="Proteomes" id="UP001211907">
    <property type="component" value="Unassembled WGS sequence"/>
</dbReference>
<keyword evidence="2" id="KW-1185">Reference proteome</keyword>
<reference evidence="1" key="1">
    <citation type="submission" date="2020-05" db="EMBL/GenBank/DDBJ databases">
        <title>Phylogenomic resolution of chytrid fungi.</title>
        <authorList>
            <person name="Stajich J.E."/>
            <person name="Amses K."/>
            <person name="Simmons R."/>
            <person name="Seto K."/>
            <person name="Myers J."/>
            <person name="Bonds A."/>
            <person name="Quandt C.A."/>
            <person name="Barry K."/>
            <person name="Liu P."/>
            <person name="Grigoriev I."/>
            <person name="Longcore J.E."/>
            <person name="James T.Y."/>
        </authorList>
    </citation>
    <scope>NUCLEOTIDE SEQUENCE</scope>
    <source>
        <strain evidence="1">JEL0513</strain>
    </source>
</reference>
<evidence type="ECO:0000313" key="1">
    <source>
        <dbReference type="EMBL" id="KAJ3139421.1"/>
    </source>
</evidence>
<dbReference type="AlphaFoldDB" id="A0AAD5T9D3"/>